<feature type="transmembrane region" description="Helical" evidence="1">
    <location>
        <begin position="216"/>
        <end position="234"/>
    </location>
</feature>
<sequence length="262" mass="28378">MAKWLAAELPEWVTLIALVIGLPVLMVLLESLVHRRLPHWRRGEHNDATGIMLSAAAVVYSVAIGLCVVTLWEKRNDARVATEAEALNLLAVAEGGRVCDPQVRAAIDAGVLAYNRDVLAAWPQRVRGEAVPAVGEAVDSLLTVIGGITPQTAAQEAFVRDAMERLTRATELRAEAVRLAHDQQLPDVVWISVLIGSMVVLSLCVTCGVRDDMLRRVLVGGVAATIGVNVFLAVELNYPFAGAVRIEPESYERVVAHLEQSR</sequence>
<organism evidence="2 3">
    <name type="scientific">Actinoplanes xinjiangensis</name>
    <dbReference type="NCBI Taxonomy" id="512350"/>
    <lineage>
        <taxon>Bacteria</taxon>
        <taxon>Bacillati</taxon>
        <taxon>Actinomycetota</taxon>
        <taxon>Actinomycetes</taxon>
        <taxon>Micromonosporales</taxon>
        <taxon>Micromonosporaceae</taxon>
        <taxon>Actinoplanes</taxon>
    </lineage>
</organism>
<proteinExistence type="predicted"/>
<accession>A0A316F8X1</accession>
<keyword evidence="1" id="KW-1133">Transmembrane helix</keyword>
<feature type="transmembrane region" description="Helical" evidence="1">
    <location>
        <begin position="188"/>
        <end position="209"/>
    </location>
</feature>
<dbReference type="RefSeq" id="WP_158319363.1">
    <property type="nucleotide sequence ID" value="NZ_BONA01000029.1"/>
</dbReference>
<dbReference type="InterPro" id="IPR025333">
    <property type="entry name" value="DUF4239"/>
</dbReference>
<evidence type="ECO:0000313" key="3">
    <source>
        <dbReference type="Proteomes" id="UP000245697"/>
    </source>
</evidence>
<dbReference type="Proteomes" id="UP000245697">
    <property type="component" value="Unassembled WGS sequence"/>
</dbReference>
<gene>
    <name evidence="2" type="ORF">BC793_11270</name>
</gene>
<protein>
    <submittedName>
        <fullName evidence="2">Uncharacterized protein DUF4239</fullName>
    </submittedName>
</protein>
<feature type="transmembrane region" description="Helical" evidence="1">
    <location>
        <begin position="50"/>
        <end position="72"/>
    </location>
</feature>
<comment type="caution">
    <text evidence="2">The sequence shown here is derived from an EMBL/GenBank/DDBJ whole genome shotgun (WGS) entry which is preliminary data.</text>
</comment>
<reference evidence="2 3" key="1">
    <citation type="submission" date="2018-05" db="EMBL/GenBank/DDBJ databases">
        <title>Genomic Encyclopedia of Archaeal and Bacterial Type Strains, Phase II (KMG-II): from individual species to whole genera.</title>
        <authorList>
            <person name="Goeker M."/>
        </authorList>
    </citation>
    <scope>NUCLEOTIDE SEQUENCE [LARGE SCALE GENOMIC DNA]</scope>
    <source>
        <strain evidence="2 3">DSM 45184</strain>
    </source>
</reference>
<keyword evidence="3" id="KW-1185">Reference proteome</keyword>
<name>A0A316F8X1_9ACTN</name>
<feature type="transmembrane region" description="Helical" evidence="1">
    <location>
        <begin position="12"/>
        <end position="29"/>
    </location>
</feature>
<dbReference type="Pfam" id="PF14023">
    <property type="entry name" value="Bestrophin-like"/>
    <property type="match status" value="1"/>
</dbReference>
<keyword evidence="1" id="KW-0472">Membrane</keyword>
<evidence type="ECO:0000256" key="1">
    <source>
        <dbReference type="SAM" id="Phobius"/>
    </source>
</evidence>
<evidence type="ECO:0000313" key="2">
    <source>
        <dbReference type="EMBL" id="PWK44195.1"/>
    </source>
</evidence>
<keyword evidence="1" id="KW-0812">Transmembrane</keyword>
<dbReference type="OrthoDB" id="940913at2"/>
<dbReference type="EMBL" id="QGGR01000012">
    <property type="protein sequence ID" value="PWK44195.1"/>
    <property type="molecule type" value="Genomic_DNA"/>
</dbReference>
<dbReference type="AlphaFoldDB" id="A0A316F8X1"/>